<name>A0A2H3CTV6_ARMGA</name>
<proteinExistence type="predicted"/>
<reference evidence="3" key="1">
    <citation type="journal article" date="2017" name="Nat. Ecol. Evol.">
        <title>Genome expansion and lineage-specific genetic innovations in the forest pathogenic fungi Armillaria.</title>
        <authorList>
            <person name="Sipos G."/>
            <person name="Prasanna A.N."/>
            <person name="Walter M.C."/>
            <person name="O'Connor E."/>
            <person name="Balint B."/>
            <person name="Krizsan K."/>
            <person name="Kiss B."/>
            <person name="Hess J."/>
            <person name="Varga T."/>
            <person name="Slot J."/>
            <person name="Riley R."/>
            <person name="Boka B."/>
            <person name="Rigling D."/>
            <person name="Barry K."/>
            <person name="Lee J."/>
            <person name="Mihaltcheva S."/>
            <person name="LaButti K."/>
            <person name="Lipzen A."/>
            <person name="Waldron R."/>
            <person name="Moloney N.M."/>
            <person name="Sperisen C."/>
            <person name="Kredics L."/>
            <person name="Vagvoelgyi C."/>
            <person name="Patrignani A."/>
            <person name="Fitzpatrick D."/>
            <person name="Nagy I."/>
            <person name="Doyle S."/>
            <person name="Anderson J.B."/>
            <person name="Grigoriev I.V."/>
            <person name="Gueldener U."/>
            <person name="Muensterkoetter M."/>
            <person name="Nagy L.G."/>
        </authorList>
    </citation>
    <scope>NUCLEOTIDE SEQUENCE [LARGE SCALE GENOMIC DNA]</scope>
    <source>
        <strain evidence="3">Ar21-2</strain>
    </source>
</reference>
<feature type="compositionally biased region" description="Low complexity" evidence="1">
    <location>
        <begin position="113"/>
        <end position="123"/>
    </location>
</feature>
<keyword evidence="3" id="KW-1185">Reference proteome</keyword>
<feature type="compositionally biased region" description="Polar residues" evidence="1">
    <location>
        <begin position="101"/>
        <end position="112"/>
    </location>
</feature>
<evidence type="ECO:0000256" key="1">
    <source>
        <dbReference type="SAM" id="MobiDB-lite"/>
    </source>
</evidence>
<dbReference type="OMA" id="HQWTGIF"/>
<protein>
    <submittedName>
        <fullName evidence="2">Uncharacterized protein</fullName>
    </submittedName>
</protein>
<dbReference type="STRING" id="47427.A0A2H3CTV6"/>
<evidence type="ECO:0000313" key="3">
    <source>
        <dbReference type="Proteomes" id="UP000217790"/>
    </source>
</evidence>
<accession>A0A2H3CTV6</accession>
<feature type="compositionally biased region" description="Acidic residues" evidence="1">
    <location>
        <begin position="91"/>
        <end position="100"/>
    </location>
</feature>
<sequence>MEDIAASASKENPELFGSASVGGQPSRRETYSHSSFTARQSENYGSPNPFSTPPPDDLLHHQRTGIFDRYRENPDPHTPAPQPTSKGEQTDATESDDSGGETDTPTHPPNQHQGNNGSDSQPGSPGGPGSPNGPGGPGGPGGPNGPGGPGGPDNNAPNEQEFL</sequence>
<feature type="compositionally biased region" description="Basic and acidic residues" evidence="1">
    <location>
        <begin position="66"/>
        <end position="75"/>
    </location>
</feature>
<feature type="region of interest" description="Disordered" evidence="1">
    <location>
        <begin position="1"/>
        <end position="163"/>
    </location>
</feature>
<dbReference type="OrthoDB" id="10370420at2759"/>
<dbReference type="Proteomes" id="UP000217790">
    <property type="component" value="Unassembled WGS sequence"/>
</dbReference>
<dbReference type="EMBL" id="KZ293684">
    <property type="protein sequence ID" value="PBK86471.1"/>
    <property type="molecule type" value="Genomic_DNA"/>
</dbReference>
<dbReference type="InParanoid" id="A0A2H3CTV6"/>
<dbReference type="AlphaFoldDB" id="A0A2H3CTV6"/>
<feature type="compositionally biased region" description="Polar residues" evidence="1">
    <location>
        <begin position="32"/>
        <end position="49"/>
    </location>
</feature>
<feature type="compositionally biased region" description="Gly residues" evidence="1">
    <location>
        <begin position="124"/>
        <end position="151"/>
    </location>
</feature>
<organism evidence="2 3">
    <name type="scientific">Armillaria gallica</name>
    <name type="common">Bulbous honey fungus</name>
    <name type="synonym">Armillaria bulbosa</name>
    <dbReference type="NCBI Taxonomy" id="47427"/>
    <lineage>
        <taxon>Eukaryota</taxon>
        <taxon>Fungi</taxon>
        <taxon>Dikarya</taxon>
        <taxon>Basidiomycota</taxon>
        <taxon>Agaricomycotina</taxon>
        <taxon>Agaricomycetes</taxon>
        <taxon>Agaricomycetidae</taxon>
        <taxon>Agaricales</taxon>
        <taxon>Marasmiineae</taxon>
        <taxon>Physalacriaceae</taxon>
        <taxon>Armillaria</taxon>
    </lineage>
</organism>
<gene>
    <name evidence="2" type="ORF">ARMGADRAFT_1086641</name>
</gene>
<evidence type="ECO:0000313" key="2">
    <source>
        <dbReference type="EMBL" id="PBK86471.1"/>
    </source>
</evidence>